<feature type="transmembrane region" description="Helical" evidence="1">
    <location>
        <begin position="83"/>
        <end position="105"/>
    </location>
</feature>
<keyword evidence="1" id="KW-1133">Transmembrane helix</keyword>
<name>A0AAN9KWC0_CANGL</name>
<sequence length="128" mass="14684">MDVGYEGNHLSQTFEGLEQKFLDEISKPAKEQNDAEDSENAWHREVSLDLQAQTSSMPMEKEGGDNDRFTVLRSQDMEKLGIFLLRVYPILSLYFLFSAFFSLFVPRATSEIKELVSIFCIMNFPSLS</sequence>
<keyword evidence="3" id="KW-1185">Reference proteome</keyword>
<keyword evidence="1" id="KW-0472">Membrane</keyword>
<evidence type="ECO:0000313" key="3">
    <source>
        <dbReference type="Proteomes" id="UP001367508"/>
    </source>
</evidence>
<protein>
    <submittedName>
        <fullName evidence="2">Uncharacterized protein</fullName>
    </submittedName>
</protein>
<reference evidence="2 3" key="1">
    <citation type="submission" date="2024-01" db="EMBL/GenBank/DDBJ databases">
        <title>The genomes of 5 underutilized Papilionoideae crops provide insights into root nodulation and disease resistanc.</title>
        <authorList>
            <person name="Jiang F."/>
        </authorList>
    </citation>
    <scope>NUCLEOTIDE SEQUENCE [LARGE SCALE GENOMIC DNA]</scope>
    <source>
        <strain evidence="2">LVBAO_FW01</strain>
        <tissue evidence="2">Leaves</tissue>
    </source>
</reference>
<keyword evidence="1" id="KW-0812">Transmembrane</keyword>
<dbReference type="AlphaFoldDB" id="A0AAN9KWC0"/>
<gene>
    <name evidence="2" type="ORF">VNO77_28686</name>
</gene>
<accession>A0AAN9KWC0</accession>
<dbReference type="EMBL" id="JAYMYQ010000006">
    <property type="protein sequence ID" value="KAK7324822.1"/>
    <property type="molecule type" value="Genomic_DNA"/>
</dbReference>
<dbReference type="Proteomes" id="UP001367508">
    <property type="component" value="Unassembled WGS sequence"/>
</dbReference>
<evidence type="ECO:0000256" key="1">
    <source>
        <dbReference type="SAM" id="Phobius"/>
    </source>
</evidence>
<evidence type="ECO:0000313" key="2">
    <source>
        <dbReference type="EMBL" id="KAK7324822.1"/>
    </source>
</evidence>
<comment type="caution">
    <text evidence="2">The sequence shown here is derived from an EMBL/GenBank/DDBJ whole genome shotgun (WGS) entry which is preliminary data.</text>
</comment>
<organism evidence="2 3">
    <name type="scientific">Canavalia gladiata</name>
    <name type="common">Sword bean</name>
    <name type="synonym">Dolichos gladiatus</name>
    <dbReference type="NCBI Taxonomy" id="3824"/>
    <lineage>
        <taxon>Eukaryota</taxon>
        <taxon>Viridiplantae</taxon>
        <taxon>Streptophyta</taxon>
        <taxon>Embryophyta</taxon>
        <taxon>Tracheophyta</taxon>
        <taxon>Spermatophyta</taxon>
        <taxon>Magnoliopsida</taxon>
        <taxon>eudicotyledons</taxon>
        <taxon>Gunneridae</taxon>
        <taxon>Pentapetalae</taxon>
        <taxon>rosids</taxon>
        <taxon>fabids</taxon>
        <taxon>Fabales</taxon>
        <taxon>Fabaceae</taxon>
        <taxon>Papilionoideae</taxon>
        <taxon>50 kb inversion clade</taxon>
        <taxon>NPAAA clade</taxon>
        <taxon>indigoferoid/millettioid clade</taxon>
        <taxon>Phaseoleae</taxon>
        <taxon>Canavalia</taxon>
    </lineage>
</organism>
<proteinExistence type="predicted"/>